<evidence type="ECO:0000259" key="3">
    <source>
        <dbReference type="PROSITE" id="PS51832"/>
    </source>
</evidence>
<sequence length="918" mass="104890">MAGKDIKNLESELRELKDKCRILEKDNNILQKDYYNLIVVNEFSKLDRYVDNIDDLLENLFKTLEEIVDVDIISLSLLGNKTTYNALFKSVDKDKLKKLGQKHLELLKEHTEVDGTYIKKNFTISEKKLSCSKKPIFSNITHKIMRHGKLLGLVSFYFCDSSNIKQKNKIIKLIIPSLGTLIENGILFDDLKEKSIELESKLSAFETLYELTRVQSSPKKIDGILRKIMKAVVDEFYGVGGSLLFIDNEKKELYVKTYIGLAKGVARKFKMPLGKGIVGKIAVEGKALLIIDKKHSTGNEYIEGANIIYWDFQKEYADIRKDVISAISAPVKIQDEIIGVISISSDKHVFNAEDLRLLEVFSTHIAYIAKNSNLYNNLEKRLDELEIVNQLMKEVTVNTNLDDIIKLVFRVISTRFSFKLSAIMLDNFPNLKIHYYSDYNISDKRLDKIEKELLSDIKDMLHQPLYSYNINRTNIEKGNKRFSLGKEFDFITVPIVVKNNILGFIAVIHKKTLGFKEKVRFLSTIASAFAIALENNQMYKQLARKVNSLSTVFDVTRDIGEKLDYNAAAHALTLNALKILEARFVVLRMFDEEKSKLVVERIESKNKEFTCTEELLDSIELPFSREAFMKKQASFIDKLVEKIRIKNIDFLIKNNVKGIFCIPLIIRGKAIGVLNCYIDKHYSQKDDELGLLENLCSQVSIALENSRLFQNLEKTYFDTIAALAASIDAKDHYTHGHSEKVMEYSVAIAEELELGEEQITAIKFAGLLHDIGKIGVDDSILKKPGSLTDTEREEIEMHPVYGTRIVEKVEFLRKIGTLTYHHHERFDGTGYPDGLKGEQIPIGARILSVADTFDAMTSSRSYRKALPYETAIQEIKRCSGSQFDQKIVKAFLTVVGRKLRIDKMKLLRADKLSSMRKK</sequence>
<dbReference type="SUPFAM" id="SSF109604">
    <property type="entry name" value="HD-domain/PDEase-like"/>
    <property type="match status" value="1"/>
</dbReference>
<accession>A0A2N5Z9S3</accession>
<dbReference type="PROSITE" id="PS51831">
    <property type="entry name" value="HD"/>
    <property type="match status" value="1"/>
</dbReference>
<evidence type="ECO:0000259" key="2">
    <source>
        <dbReference type="PROSITE" id="PS51831"/>
    </source>
</evidence>
<dbReference type="Pfam" id="PF13487">
    <property type="entry name" value="HD_5"/>
    <property type="match status" value="1"/>
</dbReference>
<dbReference type="SMART" id="SM00065">
    <property type="entry name" value="GAF"/>
    <property type="match status" value="3"/>
</dbReference>
<name>A0A2N5Z9S3_MUIH1</name>
<feature type="domain" description="HD-GYP" evidence="3">
    <location>
        <begin position="712"/>
        <end position="907"/>
    </location>
</feature>
<dbReference type="Pfam" id="PF13185">
    <property type="entry name" value="GAF_2"/>
    <property type="match status" value="2"/>
</dbReference>
<evidence type="ECO:0000256" key="1">
    <source>
        <dbReference type="SAM" id="Coils"/>
    </source>
</evidence>
<keyword evidence="1" id="KW-0175">Coiled coil</keyword>
<dbReference type="EMBL" id="PKTG01000140">
    <property type="protein sequence ID" value="PLX15369.1"/>
    <property type="molecule type" value="Genomic_DNA"/>
</dbReference>
<dbReference type="PANTHER" id="PTHR43155:SF2">
    <property type="entry name" value="CYCLIC DI-GMP PHOSPHODIESTERASE PA4108"/>
    <property type="match status" value="1"/>
</dbReference>
<evidence type="ECO:0000313" key="5">
    <source>
        <dbReference type="Proteomes" id="UP000234857"/>
    </source>
</evidence>
<feature type="coiled-coil region" evidence="1">
    <location>
        <begin position="6"/>
        <end position="33"/>
    </location>
</feature>
<reference evidence="4 5" key="1">
    <citation type="submission" date="2017-11" db="EMBL/GenBank/DDBJ databases">
        <title>Genome-resolved metagenomics identifies genetic mobility, metabolic interactions, and unexpected diversity in perchlorate-reducing communities.</title>
        <authorList>
            <person name="Barnum T.P."/>
            <person name="Figueroa I.A."/>
            <person name="Carlstrom C.I."/>
            <person name="Lucas L.N."/>
            <person name="Engelbrektson A.L."/>
            <person name="Coates J.D."/>
        </authorList>
    </citation>
    <scope>NUCLEOTIDE SEQUENCE [LARGE SCALE GENOMIC DNA]</scope>
    <source>
        <strain evidence="4">BM706</strain>
    </source>
</reference>
<evidence type="ECO:0000313" key="4">
    <source>
        <dbReference type="EMBL" id="PLX15369.1"/>
    </source>
</evidence>
<organism evidence="4 5">
    <name type="scientific">Muiribacterium halophilum</name>
    <dbReference type="NCBI Taxonomy" id="2053465"/>
    <lineage>
        <taxon>Bacteria</taxon>
        <taxon>Candidatus Muiribacteriota</taxon>
        <taxon>Candidatus Muiribacteriia</taxon>
        <taxon>Candidatus Muiribacteriales</taxon>
        <taxon>Candidatus Muiribacteriaceae</taxon>
        <taxon>Candidatus Muiribacterium</taxon>
    </lineage>
</organism>
<dbReference type="Proteomes" id="UP000234857">
    <property type="component" value="Unassembled WGS sequence"/>
</dbReference>
<proteinExistence type="predicted"/>
<dbReference type="SUPFAM" id="SSF55781">
    <property type="entry name" value="GAF domain-like"/>
    <property type="match status" value="3"/>
</dbReference>
<dbReference type="AlphaFoldDB" id="A0A2N5Z9S3"/>
<feature type="coiled-coil region" evidence="1">
    <location>
        <begin position="368"/>
        <end position="395"/>
    </location>
</feature>
<dbReference type="PANTHER" id="PTHR43155">
    <property type="entry name" value="CYCLIC DI-GMP PHOSPHODIESTERASE PA4108-RELATED"/>
    <property type="match status" value="1"/>
</dbReference>
<feature type="domain" description="HD" evidence="2">
    <location>
        <begin position="734"/>
        <end position="856"/>
    </location>
</feature>
<dbReference type="PROSITE" id="PS51832">
    <property type="entry name" value="HD_GYP"/>
    <property type="match status" value="1"/>
</dbReference>
<dbReference type="Gene3D" id="3.30.450.40">
    <property type="match status" value="3"/>
</dbReference>
<dbReference type="InterPro" id="IPR006674">
    <property type="entry name" value="HD_domain"/>
</dbReference>
<dbReference type="CDD" id="cd00077">
    <property type="entry name" value="HDc"/>
    <property type="match status" value="1"/>
</dbReference>
<gene>
    <name evidence="4" type="ORF">C0601_13015</name>
</gene>
<dbReference type="Gene3D" id="1.10.3210.10">
    <property type="entry name" value="Hypothetical protein af1432"/>
    <property type="match status" value="1"/>
</dbReference>
<dbReference type="InterPro" id="IPR003018">
    <property type="entry name" value="GAF"/>
</dbReference>
<dbReference type="InterPro" id="IPR037522">
    <property type="entry name" value="HD_GYP_dom"/>
</dbReference>
<dbReference type="SMART" id="SM00471">
    <property type="entry name" value="HDc"/>
    <property type="match status" value="1"/>
</dbReference>
<dbReference type="InterPro" id="IPR003607">
    <property type="entry name" value="HD/PDEase_dom"/>
</dbReference>
<dbReference type="InterPro" id="IPR029016">
    <property type="entry name" value="GAF-like_dom_sf"/>
</dbReference>
<comment type="caution">
    <text evidence="4">The sequence shown here is derived from an EMBL/GenBank/DDBJ whole genome shotgun (WGS) entry which is preliminary data.</text>
</comment>
<protein>
    <submittedName>
        <fullName evidence="4">Uncharacterized protein</fullName>
    </submittedName>
</protein>